<protein>
    <recommendedName>
        <fullName evidence="4">DUF3558 domain-containing protein</fullName>
    </recommendedName>
</protein>
<feature type="chain" id="PRO_5012741932" description="DUF3558 domain-containing protein" evidence="1">
    <location>
        <begin position="21"/>
        <end position="185"/>
    </location>
</feature>
<evidence type="ECO:0000313" key="2">
    <source>
        <dbReference type="EMBL" id="ATD66592.1"/>
    </source>
</evidence>
<organism evidence="2 3">
    <name type="scientific">Luteimonas chenhongjianii</name>
    <dbReference type="NCBI Taxonomy" id="2006110"/>
    <lineage>
        <taxon>Bacteria</taxon>
        <taxon>Pseudomonadati</taxon>
        <taxon>Pseudomonadota</taxon>
        <taxon>Gammaproteobacteria</taxon>
        <taxon>Lysobacterales</taxon>
        <taxon>Lysobacteraceae</taxon>
        <taxon>Luteimonas</taxon>
    </lineage>
</organism>
<evidence type="ECO:0000256" key="1">
    <source>
        <dbReference type="SAM" id="SignalP"/>
    </source>
</evidence>
<accession>A0A290XBR2</accession>
<dbReference type="Proteomes" id="UP000218968">
    <property type="component" value="Chromosome"/>
</dbReference>
<keyword evidence="3" id="KW-1185">Reference proteome</keyword>
<keyword evidence="1" id="KW-0732">Signal</keyword>
<dbReference type="OrthoDB" id="6888491at2"/>
<name>A0A290XBR2_9GAMM</name>
<sequence>MPICNPGRLGLLAAAVLALAGCGGEDTPVASGPQIIAAPPPPEALPDCAAIATALGDLVEGLVVVDEAGTRQQSPENYDLSCVWRGSEDGAALGTFIIVDQVPLTATDMQRAGMYVEDPRVSPLGGFVAIPDGLLDGNAPLGPVGPQVIVGPVTVTLASNGRGRAAEYTLDQAVDAAVAIHRLMR</sequence>
<reference evidence="3" key="1">
    <citation type="submission" date="2017-09" db="EMBL/GenBank/DDBJ databases">
        <title>Luteimonas liuhanmingii sp.nov., isolated from the intestinal contents of Tibetan Plateau Pika in Yushu, Qinghai Province, China.</title>
        <authorList>
            <person name="Gui Z."/>
        </authorList>
    </citation>
    <scope>NUCLEOTIDE SEQUENCE [LARGE SCALE GENOMIC DNA]</scope>
    <source>
        <strain evidence="3">100111</strain>
    </source>
</reference>
<evidence type="ECO:0008006" key="4">
    <source>
        <dbReference type="Google" id="ProtNLM"/>
    </source>
</evidence>
<dbReference type="AlphaFoldDB" id="A0A290XBR2"/>
<feature type="signal peptide" evidence="1">
    <location>
        <begin position="1"/>
        <end position="20"/>
    </location>
</feature>
<dbReference type="KEGG" id="lum:CNR27_03270"/>
<proteinExistence type="predicted"/>
<dbReference type="EMBL" id="CP023406">
    <property type="protein sequence ID" value="ATD66592.1"/>
    <property type="molecule type" value="Genomic_DNA"/>
</dbReference>
<gene>
    <name evidence="2" type="ORF">CNR27_03270</name>
</gene>
<evidence type="ECO:0000313" key="3">
    <source>
        <dbReference type="Proteomes" id="UP000218968"/>
    </source>
</evidence>
<dbReference type="RefSeq" id="WP_096296920.1">
    <property type="nucleotide sequence ID" value="NZ_CP023406.1"/>
</dbReference>